<name>A0A178IAJ5_9BACT</name>
<evidence type="ECO:0000259" key="3">
    <source>
        <dbReference type="Pfam" id="PF05193"/>
    </source>
</evidence>
<sequence>MTSDLALLAPFWREPVTRTVLPNGLTVLLKPDASAPVASVQVWVKTGSIHENAHLGAGLSHYLEHMLFKGTARRAGREISATVQAHGGYINAYTTFDRTVYYIDLPSEHAAIAIDLLADLALHSTLPEDETAREKDVILREIDMCRDDPDQRLSEALFETAFRQHPYRYPIIGYRSLFASITRDQLLAYYRARYVPNNITLVIAGQIDPAAILPEIDRHFGSAPRALLAPVLVPGEPAQLAPRALHLHEDVEITRAGLAWQIPGLTHPDAPLLDLLATILGGGDSSILWQTVREKKRLVHAIDAHSWTPGAAGLFTISYTCDPARRAPAAEAVHEILGHCAASLRALTPAHLKKAIRQLTVSEINTRKTMSGQAARLGAAEVVIGDLDHARIYFERLHAATPADLRRVLKTHLVPEHLTTVSLNPVENKPAAATSATCNPLGRKPAAANPQFEELRLPNGARLLLQPDHHLPNLHLRLLHRGGPLHEEPGKRGATQLLATLLTRDTRRRTAAEVAQHIEEAGGAFYPFAGNNSLGLALEVLPTDAGRALTLLDEAIRLPAFAPASFATEREAQLAALLQDDDDVVTYGQKLLRQKFFGPHPLALNAAGDAPGLRALAPADLRALWKKIHVAENTILAVAGDFDPRKLVPELKALLARIPRGGLPAPDAPKQLPAYPGEHIERQPREQAVVYQAYPGPALRAADYYVGEVADELFSGMSSRLFERVREEKGLAYFVRSTRITGLDTAMFAFYAGTAPAHQAQVLDEIDAEIRRIQTEGPADDELARCRTRLKAARRMSLQTNSSRAMQAGLNALYGQPVNDWQNYDAHIDAVTIDALRAFARTYFKKELCAQLIVTP</sequence>
<accession>A0A178IAJ5</accession>
<dbReference type="Pfam" id="PF05193">
    <property type="entry name" value="Peptidase_M16_C"/>
    <property type="match status" value="2"/>
</dbReference>
<evidence type="ECO:0000313" key="4">
    <source>
        <dbReference type="EMBL" id="OAM87053.1"/>
    </source>
</evidence>
<dbReference type="STRING" id="1184151.AW736_25240"/>
<gene>
    <name evidence="4" type="ORF">AW736_25240</name>
</gene>
<comment type="caution">
    <text evidence="4">The sequence shown here is derived from an EMBL/GenBank/DDBJ whole genome shotgun (WGS) entry which is preliminary data.</text>
</comment>
<dbReference type="InterPro" id="IPR011249">
    <property type="entry name" value="Metalloenz_LuxS/M16"/>
</dbReference>
<protein>
    <submittedName>
        <fullName evidence="4">Peptidase M16</fullName>
    </submittedName>
</protein>
<feature type="domain" description="Peptidase M16 N-terminal" evidence="2">
    <location>
        <begin position="27"/>
        <end position="173"/>
    </location>
</feature>
<evidence type="ECO:0000259" key="2">
    <source>
        <dbReference type="Pfam" id="PF00675"/>
    </source>
</evidence>
<dbReference type="Pfam" id="PF00675">
    <property type="entry name" value="Peptidase_M16"/>
    <property type="match status" value="2"/>
</dbReference>
<dbReference type="PANTHER" id="PTHR11851:SF49">
    <property type="entry name" value="MITOCHONDRIAL-PROCESSING PEPTIDASE SUBUNIT ALPHA"/>
    <property type="match status" value="1"/>
</dbReference>
<feature type="domain" description="Peptidase M16 C-terminal" evidence="3">
    <location>
        <begin position="180"/>
        <end position="359"/>
    </location>
</feature>
<dbReference type="AlphaFoldDB" id="A0A178IAJ5"/>
<evidence type="ECO:0000256" key="1">
    <source>
        <dbReference type="ARBA" id="ARBA00007261"/>
    </source>
</evidence>
<dbReference type="InterPro" id="IPR007863">
    <property type="entry name" value="Peptidase_M16_C"/>
</dbReference>
<feature type="domain" description="Peptidase M16 C-terminal" evidence="3">
    <location>
        <begin position="618"/>
        <end position="790"/>
    </location>
</feature>
<proteinExistence type="inferred from homology"/>
<feature type="domain" description="Peptidase M16 N-terminal" evidence="2">
    <location>
        <begin position="481"/>
        <end position="575"/>
    </location>
</feature>
<dbReference type="Proteomes" id="UP000078486">
    <property type="component" value="Unassembled WGS sequence"/>
</dbReference>
<reference evidence="4 5" key="1">
    <citation type="submission" date="2016-01" db="EMBL/GenBank/DDBJ databases">
        <title>High potential of lignocellulose degradation of a new Verrucomicrobia species.</title>
        <authorList>
            <person name="Wang Y."/>
            <person name="Shi Y."/>
            <person name="Qiu Z."/>
            <person name="Liu S."/>
            <person name="Yang H."/>
        </authorList>
    </citation>
    <scope>NUCLEOTIDE SEQUENCE [LARGE SCALE GENOMIC DNA]</scope>
    <source>
        <strain evidence="4 5">TSB47</strain>
    </source>
</reference>
<dbReference type="InterPro" id="IPR011765">
    <property type="entry name" value="Pept_M16_N"/>
</dbReference>
<dbReference type="InterPro" id="IPR050361">
    <property type="entry name" value="MPP/UQCRC_Complex"/>
</dbReference>
<comment type="similarity">
    <text evidence="1">Belongs to the peptidase M16 family.</text>
</comment>
<evidence type="ECO:0000313" key="5">
    <source>
        <dbReference type="Proteomes" id="UP000078486"/>
    </source>
</evidence>
<dbReference type="GO" id="GO:0046872">
    <property type="term" value="F:metal ion binding"/>
    <property type="evidence" value="ECO:0007669"/>
    <property type="project" value="InterPro"/>
</dbReference>
<dbReference type="EMBL" id="LRRQ01000189">
    <property type="protein sequence ID" value="OAM87053.1"/>
    <property type="molecule type" value="Genomic_DNA"/>
</dbReference>
<organism evidence="4 5">
    <name type="scientific">Termitidicoccus mucosus</name>
    <dbReference type="NCBI Taxonomy" id="1184151"/>
    <lineage>
        <taxon>Bacteria</taxon>
        <taxon>Pseudomonadati</taxon>
        <taxon>Verrucomicrobiota</taxon>
        <taxon>Opitutia</taxon>
        <taxon>Opitutales</taxon>
        <taxon>Opitutaceae</taxon>
        <taxon>Termitidicoccus</taxon>
    </lineage>
</organism>
<dbReference type="Gene3D" id="3.30.830.10">
    <property type="entry name" value="Metalloenzyme, LuxS/M16 peptidase-like"/>
    <property type="match status" value="4"/>
</dbReference>
<dbReference type="SUPFAM" id="SSF63411">
    <property type="entry name" value="LuxS/MPP-like metallohydrolase"/>
    <property type="match status" value="4"/>
</dbReference>
<keyword evidence="5" id="KW-1185">Reference proteome</keyword>
<dbReference type="PANTHER" id="PTHR11851">
    <property type="entry name" value="METALLOPROTEASE"/>
    <property type="match status" value="1"/>
</dbReference>